<evidence type="ECO:0000256" key="1">
    <source>
        <dbReference type="SAM" id="MobiDB-lite"/>
    </source>
</evidence>
<dbReference type="EMBL" id="BAAAZA010000003">
    <property type="protein sequence ID" value="GAA3852520.1"/>
    <property type="molecule type" value="Genomic_DNA"/>
</dbReference>
<dbReference type="Proteomes" id="UP001501563">
    <property type="component" value="Unassembled WGS sequence"/>
</dbReference>
<feature type="region of interest" description="Disordered" evidence="1">
    <location>
        <begin position="1"/>
        <end position="28"/>
    </location>
</feature>
<evidence type="ECO:0000313" key="2">
    <source>
        <dbReference type="EMBL" id="GAA3852520.1"/>
    </source>
</evidence>
<accession>A0ABP7JRE4</accession>
<keyword evidence="3" id="KW-1185">Reference proteome</keyword>
<comment type="caution">
    <text evidence="2">The sequence shown here is derived from an EMBL/GenBank/DDBJ whole genome shotgun (WGS) entry which is preliminary data.</text>
</comment>
<reference evidence="3" key="1">
    <citation type="journal article" date="2019" name="Int. J. Syst. Evol. Microbiol.">
        <title>The Global Catalogue of Microorganisms (GCM) 10K type strain sequencing project: providing services to taxonomists for standard genome sequencing and annotation.</title>
        <authorList>
            <consortium name="The Broad Institute Genomics Platform"/>
            <consortium name="The Broad Institute Genome Sequencing Center for Infectious Disease"/>
            <person name="Wu L."/>
            <person name="Ma J."/>
        </authorList>
    </citation>
    <scope>NUCLEOTIDE SEQUENCE [LARGE SCALE GENOMIC DNA]</scope>
    <source>
        <strain evidence="3">JCM 16578</strain>
    </source>
</reference>
<evidence type="ECO:0000313" key="3">
    <source>
        <dbReference type="Proteomes" id="UP001501563"/>
    </source>
</evidence>
<proteinExistence type="predicted"/>
<organism evidence="2 3">
    <name type="scientific">Streptomyces lannensis</name>
    <dbReference type="NCBI Taxonomy" id="766498"/>
    <lineage>
        <taxon>Bacteria</taxon>
        <taxon>Bacillati</taxon>
        <taxon>Actinomycetota</taxon>
        <taxon>Actinomycetes</taxon>
        <taxon>Kitasatosporales</taxon>
        <taxon>Streptomycetaceae</taxon>
        <taxon>Streptomyces</taxon>
    </lineage>
</organism>
<gene>
    <name evidence="2" type="ORF">GCM10022207_14020</name>
</gene>
<protein>
    <submittedName>
        <fullName evidence="2">Uncharacterized protein</fullName>
    </submittedName>
</protein>
<name>A0ABP7JRE4_9ACTN</name>
<sequence>MFDRILPPFHPHPVPPTLQLASRPPRKPQVKASTVYARGNTVGPYGGAIDILRFSAGPGKHDMADVRVTVRSTANRPDRRRPA</sequence>